<gene>
    <name evidence="2" type="ORF">R3Q15_11960</name>
</gene>
<feature type="compositionally biased region" description="Polar residues" evidence="1">
    <location>
        <begin position="11"/>
        <end position="27"/>
    </location>
</feature>
<dbReference type="AlphaFoldDB" id="A0AAE4R512"/>
<evidence type="ECO:0000313" key="2">
    <source>
        <dbReference type="EMBL" id="MDV6312591.1"/>
    </source>
</evidence>
<accession>A0AAE4R512</accession>
<dbReference type="Proteomes" id="UP001185922">
    <property type="component" value="Unassembled WGS sequence"/>
</dbReference>
<comment type="caution">
    <text evidence="2">The sequence shown here is derived from an EMBL/GenBank/DDBJ whole genome shotgun (WGS) entry which is preliminary data.</text>
</comment>
<proteinExistence type="predicted"/>
<name>A0AAE4R512_9ACTN</name>
<protein>
    <submittedName>
        <fullName evidence="2">Glycolipid-binding domain-containing protein</fullName>
    </submittedName>
</protein>
<dbReference type="Pfam" id="PF06475">
    <property type="entry name" value="Glycolipid_bind"/>
    <property type="match status" value="1"/>
</dbReference>
<dbReference type="SUPFAM" id="SSF159275">
    <property type="entry name" value="PA1994-like"/>
    <property type="match status" value="1"/>
</dbReference>
<evidence type="ECO:0000313" key="3">
    <source>
        <dbReference type="Proteomes" id="UP001185922"/>
    </source>
</evidence>
<dbReference type="GeneID" id="77170417"/>
<organism evidence="2 3">
    <name type="scientific">Gordonia amicalis</name>
    <dbReference type="NCBI Taxonomy" id="89053"/>
    <lineage>
        <taxon>Bacteria</taxon>
        <taxon>Bacillati</taxon>
        <taxon>Actinomycetota</taxon>
        <taxon>Actinomycetes</taxon>
        <taxon>Mycobacteriales</taxon>
        <taxon>Gordoniaceae</taxon>
        <taxon>Gordonia</taxon>
    </lineage>
</organism>
<feature type="region of interest" description="Disordered" evidence="1">
    <location>
        <begin position="1"/>
        <end position="29"/>
    </location>
</feature>
<reference evidence="2" key="1">
    <citation type="submission" date="2023-10" db="EMBL/GenBank/DDBJ databases">
        <title>Development of a sustainable strategy for remediation of hydrocarbon-contaminated territories based on the waste exchange concept.</title>
        <authorList>
            <person name="Krivoruchko A."/>
        </authorList>
    </citation>
    <scope>NUCLEOTIDE SEQUENCE</scope>
    <source>
        <strain evidence="2">IEGM 1279</strain>
    </source>
</reference>
<evidence type="ECO:0000256" key="1">
    <source>
        <dbReference type="SAM" id="MobiDB-lite"/>
    </source>
</evidence>
<dbReference type="EMBL" id="JAWLKH010000010">
    <property type="protein sequence ID" value="MDV6312591.1"/>
    <property type="molecule type" value="Genomic_DNA"/>
</dbReference>
<dbReference type="RefSeq" id="WP_191834666.1">
    <property type="nucleotide sequence ID" value="NZ_CP091855.1"/>
</dbReference>
<sequence length="217" mass="23567">MIGGSARYRSRVSSPQTAPEGEQSSAATDEFKTVLTWRGEDTDRLEQVRLVVSGARVKAYGRIIAAATDDHEPFSASYELQTTDTGITRRLTVHLICGDTGETQFGITRDNEGTWLIRRPDGEIIQSDFEGAKDVDLALSPMFNALPLRRMGITPADGTVEVPVMYMYLPSGEVKPATMSYTATADGVDLVSPLATTTITLDDNGFVADYPGLARRV</sequence>
<dbReference type="InterPro" id="IPR009467">
    <property type="entry name" value="Glycolipid-bd_prot_put"/>
</dbReference>